<proteinExistence type="inferred from homology"/>
<evidence type="ECO:0000256" key="3">
    <source>
        <dbReference type="ARBA" id="ARBA00022989"/>
    </source>
</evidence>
<name>A0AAV9NS01_9EURO</name>
<evidence type="ECO:0000256" key="5">
    <source>
        <dbReference type="RuleBase" id="RU004379"/>
    </source>
</evidence>
<feature type="transmembrane region" description="Helical" evidence="5">
    <location>
        <begin position="164"/>
        <end position="182"/>
    </location>
</feature>
<keyword evidence="8" id="KW-1185">Reference proteome</keyword>
<dbReference type="PANTHER" id="PTHR23291:SF50">
    <property type="entry name" value="PROTEIN LIFEGUARD 4"/>
    <property type="match status" value="1"/>
</dbReference>
<dbReference type="EMBL" id="JAVRRD010000001">
    <property type="protein sequence ID" value="KAK5065079.1"/>
    <property type="molecule type" value="Genomic_DNA"/>
</dbReference>
<dbReference type="CDD" id="cd10429">
    <property type="entry name" value="GAAP_like"/>
    <property type="match status" value="1"/>
</dbReference>
<evidence type="ECO:0000313" key="8">
    <source>
        <dbReference type="Proteomes" id="UP001358417"/>
    </source>
</evidence>
<keyword evidence="4 5" id="KW-0472">Membrane</keyword>
<feature type="transmembrane region" description="Helical" evidence="5">
    <location>
        <begin position="110"/>
        <end position="128"/>
    </location>
</feature>
<dbReference type="Pfam" id="PF01027">
    <property type="entry name" value="Bax1-I"/>
    <property type="match status" value="1"/>
</dbReference>
<comment type="caution">
    <text evidence="7">The sequence shown here is derived from an EMBL/GenBank/DDBJ whole genome shotgun (WGS) entry which is preliminary data.</text>
</comment>
<organism evidence="7 8">
    <name type="scientific">Exophiala bonariae</name>
    <dbReference type="NCBI Taxonomy" id="1690606"/>
    <lineage>
        <taxon>Eukaryota</taxon>
        <taxon>Fungi</taxon>
        <taxon>Dikarya</taxon>
        <taxon>Ascomycota</taxon>
        <taxon>Pezizomycotina</taxon>
        <taxon>Eurotiomycetes</taxon>
        <taxon>Chaetothyriomycetidae</taxon>
        <taxon>Chaetothyriales</taxon>
        <taxon>Herpotrichiellaceae</taxon>
        <taxon>Exophiala</taxon>
    </lineage>
</organism>
<evidence type="ECO:0000256" key="1">
    <source>
        <dbReference type="ARBA" id="ARBA00004141"/>
    </source>
</evidence>
<evidence type="ECO:0000256" key="4">
    <source>
        <dbReference type="ARBA" id="ARBA00023136"/>
    </source>
</evidence>
<dbReference type="GO" id="GO:0016020">
    <property type="term" value="C:membrane"/>
    <property type="evidence" value="ECO:0007669"/>
    <property type="project" value="UniProtKB-SubCell"/>
</dbReference>
<feature type="region of interest" description="Disordered" evidence="6">
    <location>
        <begin position="1"/>
        <end position="50"/>
    </location>
</feature>
<dbReference type="GeneID" id="89969136"/>
<evidence type="ECO:0000256" key="2">
    <source>
        <dbReference type="ARBA" id="ARBA00022692"/>
    </source>
</evidence>
<keyword evidence="2 5" id="KW-0812">Transmembrane</keyword>
<dbReference type="PANTHER" id="PTHR23291">
    <property type="entry name" value="BAX INHIBITOR-RELATED"/>
    <property type="match status" value="1"/>
</dbReference>
<keyword evidence="3 5" id="KW-1133">Transmembrane helix</keyword>
<feature type="transmembrane region" description="Helical" evidence="5">
    <location>
        <begin position="220"/>
        <end position="239"/>
    </location>
</feature>
<evidence type="ECO:0000256" key="6">
    <source>
        <dbReference type="SAM" id="MobiDB-lite"/>
    </source>
</evidence>
<gene>
    <name evidence="7" type="ORF">LTR84_000914</name>
</gene>
<dbReference type="AlphaFoldDB" id="A0AAV9NS01"/>
<accession>A0AAV9NS01</accession>
<feature type="transmembrane region" description="Helical" evidence="5">
    <location>
        <begin position="194"/>
        <end position="214"/>
    </location>
</feature>
<evidence type="ECO:0000313" key="7">
    <source>
        <dbReference type="EMBL" id="KAK5065079.1"/>
    </source>
</evidence>
<feature type="transmembrane region" description="Helical" evidence="5">
    <location>
        <begin position="77"/>
        <end position="98"/>
    </location>
</feature>
<feature type="transmembrane region" description="Helical" evidence="5">
    <location>
        <begin position="251"/>
        <end position="272"/>
    </location>
</feature>
<dbReference type="InterPro" id="IPR006214">
    <property type="entry name" value="Bax_inhibitor_1-related"/>
</dbReference>
<dbReference type="RefSeq" id="XP_064712403.1">
    <property type="nucleotide sequence ID" value="XM_064844543.1"/>
</dbReference>
<sequence>MASTTKYQPAPQRDSLDEPQTFTQAPPSYQTAGPSGGNDQGYGTPRSEDDNLPDDFKFGGSVAEATLDIRMSFIRKVYSILTVQLLLTAGLSSLSFFSDNYRNWIQSNSWMMWLSLFGAIGFMLLTYWKRKSYPTNMLFLAGFTGLEAYSISVITSFYESRIVLQALILTVGIFIGLTLFACQTKYDFTNWMPYLFGALWVLIIFGFMAAFFPGGKTIELVYGVGAALIFSGYILVDTQMVMRHYHVEEEIAASISLYLDILNLFLAILRILNSQNNN</sequence>
<reference evidence="7 8" key="1">
    <citation type="submission" date="2023-08" db="EMBL/GenBank/DDBJ databases">
        <title>Black Yeasts Isolated from many extreme environments.</title>
        <authorList>
            <person name="Coleine C."/>
            <person name="Stajich J.E."/>
            <person name="Selbmann L."/>
        </authorList>
    </citation>
    <scope>NUCLEOTIDE SEQUENCE [LARGE SCALE GENOMIC DNA]</scope>
    <source>
        <strain evidence="7 8">CCFEE 5792</strain>
    </source>
</reference>
<comment type="similarity">
    <text evidence="5">Belongs to the BI1 family.</text>
</comment>
<dbReference type="Proteomes" id="UP001358417">
    <property type="component" value="Unassembled WGS sequence"/>
</dbReference>
<feature type="compositionally biased region" description="Polar residues" evidence="6">
    <location>
        <begin position="18"/>
        <end position="33"/>
    </location>
</feature>
<protein>
    <submittedName>
        <fullName evidence="7">Uncharacterized protein</fullName>
    </submittedName>
</protein>
<comment type="subcellular location">
    <subcellularLocation>
        <location evidence="1">Membrane</location>
        <topology evidence="1">Multi-pass membrane protein</topology>
    </subcellularLocation>
</comment>